<dbReference type="Proteomes" id="UP000887566">
    <property type="component" value="Unplaced"/>
</dbReference>
<evidence type="ECO:0000256" key="1">
    <source>
        <dbReference type="SAM" id="Phobius"/>
    </source>
</evidence>
<keyword evidence="1" id="KW-1133">Transmembrane helix</keyword>
<sequence>MERRFFPRDSAGCPVGQSASLTRPVTFVVQWSLVRCVTVTTRRSLKTRPSPWGNVIDCATTSDRRRVCAASRASRATMQGIVSISVFSLVIVSTVCGSVIHRRVSRQAMEDDENKPICYAREPCLFVMLSRQSGSDNLFAYREIPTWCKCSEQMVCASHRYDSRKRANIHTCQTPEEVQKREEQKKAESILYLK</sequence>
<proteinExistence type="predicted"/>
<dbReference type="WBParaSite" id="PSAMB.scaffold3994size16095.g23119.t1">
    <property type="protein sequence ID" value="PSAMB.scaffold3994size16095.g23119.t1"/>
    <property type="gene ID" value="PSAMB.scaffold3994size16095.g23119"/>
</dbReference>
<protein>
    <submittedName>
        <fullName evidence="3">Uncharacterized protein</fullName>
    </submittedName>
</protein>
<evidence type="ECO:0000313" key="3">
    <source>
        <dbReference type="WBParaSite" id="PSAMB.scaffold3994size16095.g23119.t1"/>
    </source>
</evidence>
<name>A0A914WIG5_9BILA</name>
<keyword evidence="1" id="KW-0812">Transmembrane</keyword>
<dbReference type="AlphaFoldDB" id="A0A914WIG5"/>
<feature type="transmembrane region" description="Helical" evidence="1">
    <location>
        <begin position="81"/>
        <end position="100"/>
    </location>
</feature>
<evidence type="ECO:0000313" key="2">
    <source>
        <dbReference type="Proteomes" id="UP000887566"/>
    </source>
</evidence>
<keyword evidence="2" id="KW-1185">Reference proteome</keyword>
<reference evidence="3" key="1">
    <citation type="submission" date="2022-11" db="UniProtKB">
        <authorList>
            <consortium name="WormBaseParasite"/>
        </authorList>
    </citation>
    <scope>IDENTIFICATION</scope>
</reference>
<organism evidence="2 3">
    <name type="scientific">Plectus sambesii</name>
    <dbReference type="NCBI Taxonomy" id="2011161"/>
    <lineage>
        <taxon>Eukaryota</taxon>
        <taxon>Metazoa</taxon>
        <taxon>Ecdysozoa</taxon>
        <taxon>Nematoda</taxon>
        <taxon>Chromadorea</taxon>
        <taxon>Plectida</taxon>
        <taxon>Plectina</taxon>
        <taxon>Plectoidea</taxon>
        <taxon>Plectidae</taxon>
        <taxon>Plectus</taxon>
    </lineage>
</organism>
<keyword evidence="1" id="KW-0472">Membrane</keyword>
<accession>A0A914WIG5</accession>